<dbReference type="Gene3D" id="3.10.560.10">
    <property type="entry name" value="Outer membrane lipoprotein wza domain like"/>
    <property type="match status" value="1"/>
</dbReference>
<feature type="domain" description="Soluble ligand binding" evidence="3">
    <location>
        <begin position="179"/>
        <end position="227"/>
    </location>
</feature>
<evidence type="ECO:0000313" key="5">
    <source>
        <dbReference type="Proteomes" id="UP000527143"/>
    </source>
</evidence>
<sequence>MSTAAAQSVVGPAAASADAGYVLGINDQVEINIFGAGQSQAVRSRITEDGTVIVPYLGAIKATGLTARQLSEELTKLLKSRGIFNNPIVGVEVLQFVSNTVTVFGEVGTAGLYPLDQPLTVARLMAKAGGTRGTAADFVILRRGGAEHRIILSNGSGEWSSSTPILPGDELYVPVAPTIYIYGQVNSAGSYSIKSNMSVLQALARAGGPTLGGSQNNISLYRDGKKIKRVELDSDVRDGDVLYVHERLF</sequence>
<dbReference type="Gene3D" id="3.30.1950.10">
    <property type="entry name" value="wza like domain"/>
    <property type="match status" value="1"/>
</dbReference>
<feature type="domain" description="Soluble ligand binding" evidence="3">
    <location>
        <begin position="101"/>
        <end position="146"/>
    </location>
</feature>
<accession>A0A840YJ57</accession>
<organism evidence="4 5">
    <name type="scientific">Sphingomonas xinjiangensis</name>
    <dbReference type="NCBI Taxonomy" id="643568"/>
    <lineage>
        <taxon>Bacteria</taxon>
        <taxon>Pseudomonadati</taxon>
        <taxon>Pseudomonadota</taxon>
        <taxon>Alphaproteobacteria</taxon>
        <taxon>Sphingomonadales</taxon>
        <taxon>Sphingomonadaceae</taxon>
        <taxon>Sphingomonas</taxon>
    </lineage>
</organism>
<feature type="domain" description="Polysaccharide export protein N-terminal" evidence="2">
    <location>
        <begin position="17"/>
        <end position="93"/>
    </location>
</feature>
<protein>
    <submittedName>
        <fullName evidence="4">Polysaccharide export outer membrane protein</fullName>
    </submittedName>
</protein>
<evidence type="ECO:0000259" key="3">
    <source>
        <dbReference type="Pfam" id="PF10531"/>
    </source>
</evidence>
<dbReference type="InterPro" id="IPR019554">
    <property type="entry name" value="Soluble_ligand-bd"/>
</dbReference>
<dbReference type="Pfam" id="PF10531">
    <property type="entry name" value="SLBB"/>
    <property type="match status" value="2"/>
</dbReference>
<comment type="caution">
    <text evidence="4">The sequence shown here is derived from an EMBL/GenBank/DDBJ whole genome shotgun (WGS) entry which is preliminary data.</text>
</comment>
<dbReference type="EMBL" id="JACIJF010000013">
    <property type="protein sequence ID" value="MBB5712169.1"/>
    <property type="molecule type" value="Genomic_DNA"/>
</dbReference>
<gene>
    <name evidence="4" type="ORF">FHT02_003426</name>
</gene>
<dbReference type="Pfam" id="PF02563">
    <property type="entry name" value="Poly_export"/>
    <property type="match status" value="1"/>
</dbReference>
<evidence type="ECO:0000313" key="4">
    <source>
        <dbReference type="EMBL" id="MBB5712169.1"/>
    </source>
</evidence>
<reference evidence="4 5" key="1">
    <citation type="submission" date="2020-08" db="EMBL/GenBank/DDBJ databases">
        <title>Genomic Encyclopedia of Type Strains, Phase IV (KMG-IV): sequencing the most valuable type-strain genomes for metagenomic binning, comparative biology and taxonomic classification.</title>
        <authorList>
            <person name="Goeker M."/>
        </authorList>
    </citation>
    <scope>NUCLEOTIDE SEQUENCE [LARGE SCALE GENOMIC DNA]</scope>
    <source>
        <strain evidence="4 5">DSM 26736</strain>
    </source>
</reference>
<dbReference type="GO" id="GO:0015159">
    <property type="term" value="F:polysaccharide transmembrane transporter activity"/>
    <property type="evidence" value="ECO:0007669"/>
    <property type="project" value="InterPro"/>
</dbReference>
<evidence type="ECO:0000259" key="2">
    <source>
        <dbReference type="Pfam" id="PF02563"/>
    </source>
</evidence>
<proteinExistence type="predicted"/>
<name>A0A840YJ57_9SPHN</name>
<dbReference type="RefSeq" id="WP_184090237.1">
    <property type="nucleotide sequence ID" value="NZ_JACIJF010000013.1"/>
</dbReference>
<keyword evidence="5" id="KW-1185">Reference proteome</keyword>
<dbReference type="InterPro" id="IPR003715">
    <property type="entry name" value="Poly_export_N"/>
</dbReference>
<dbReference type="AlphaFoldDB" id="A0A840YJ57"/>
<keyword evidence="1" id="KW-0732">Signal</keyword>
<dbReference type="Proteomes" id="UP000527143">
    <property type="component" value="Unassembled WGS sequence"/>
</dbReference>
<dbReference type="PANTHER" id="PTHR33619:SF3">
    <property type="entry name" value="POLYSACCHARIDE EXPORT PROTEIN GFCE-RELATED"/>
    <property type="match status" value="1"/>
</dbReference>
<dbReference type="PANTHER" id="PTHR33619">
    <property type="entry name" value="POLYSACCHARIDE EXPORT PROTEIN GFCE-RELATED"/>
    <property type="match status" value="1"/>
</dbReference>
<evidence type="ECO:0000256" key="1">
    <source>
        <dbReference type="ARBA" id="ARBA00022729"/>
    </source>
</evidence>
<dbReference type="InterPro" id="IPR049712">
    <property type="entry name" value="Poly_export"/>
</dbReference>